<dbReference type="PANTHER" id="PTHR23427:SF2">
    <property type="entry name" value="SURFEIT LOCUS PROTEIN 1"/>
    <property type="match status" value="1"/>
</dbReference>
<comment type="similarity">
    <text evidence="2 6">Belongs to the SURF1 family.</text>
</comment>
<keyword evidence="4" id="KW-1133">Transmembrane helix</keyword>
<evidence type="ECO:0000256" key="6">
    <source>
        <dbReference type="RuleBase" id="RU363076"/>
    </source>
</evidence>
<proteinExistence type="inferred from homology"/>
<evidence type="ECO:0000313" key="9">
    <source>
        <dbReference type="Proteomes" id="UP000588586"/>
    </source>
</evidence>
<name>A0A849H529_9MICO</name>
<evidence type="ECO:0000256" key="3">
    <source>
        <dbReference type="ARBA" id="ARBA00022692"/>
    </source>
</evidence>
<keyword evidence="9" id="KW-1185">Reference proteome</keyword>
<evidence type="ECO:0000313" key="8">
    <source>
        <dbReference type="EMBL" id="NNM44880.1"/>
    </source>
</evidence>
<keyword evidence="3" id="KW-0812">Transmembrane</keyword>
<evidence type="ECO:0000256" key="7">
    <source>
        <dbReference type="SAM" id="MobiDB-lite"/>
    </source>
</evidence>
<feature type="region of interest" description="Disordered" evidence="7">
    <location>
        <begin position="242"/>
        <end position="262"/>
    </location>
</feature>
<accession>A0A849H529</accession>
<dbReference type="PANTHER" id="PTHR23427">
    <property type="entry name" value="SURFEIT LOCUS PROTEIN"/>
    <property type="match status" value="1"/>
</dbReference>
<dbReference type="RefSeq" id="WP_171241980.1">
    <property type="nucleotide sequence ID" value="NZ_JABEPQ010000001.1"/>
</dbReference>
<protein>
    <recommendedName>
        <fullName evidence="6">SURF1-like protein</fullName>
    </recommendedName>
</protein>
<comment type="subcellular location">
    <subcellularLocation>
        <location evidence="6">Cell membrane</location>
        <topology evidence="6">Multi-pass membrane protein</topology>
    </subcellularLocation>
    <subcellularLocation>
        <location evidence="1">Membrane</location>
    </subcellularLocation>
</comment>
<dbReference type="PROSITE" id="PS50895">
    <property type="entry name" value="SURF1"/>
    <property type="match status" value="1"/>
</dbReference>
<gene>
    <name evidence="8" type="ORF">HJG52_02535</name>
</gene>
<dbReference type="CDD" id="cd06662">
    <property type="entry name" value="SURF1"/>
    <property type="match status" value="1"/>
</dbReference>
<keyword evidence="5" id="KW-0472">Membrane</keyword>
<feature type="region of interest" description="Disordered" evidence="7">
    <location>
        <begin position="189"/>
        <end position="209"/>
    </location>
</feature>
<keyword evidence="6" id="KW-1003">Cell membrane</keyword>
<dbReference type="Pfam" id="PF02104">
    <property type="entry name" value="SURF1"/>
    <property type="match status" value="1"/>
</dbReference>
<evidence type="ECO:0000256" key="2">
    <source>
        <dbReference type="ARBA" id="ARBA00007165"/>
    </source>
</evidence>
<evidence type="ECO:0000256" key="4">
    <source>
        <dbReference type="ARBA" id="ARBA00022989"/>
    </source>
</evidence>
<organism evidence="8 9">
    <name type="scientific">Knoellia koreensis</name>
    <dbReference type="NCBI Taxonomy" id="2730921"/>
    <lineage>
        <taxon>Bacteria</taxon>
        <taxon>Bacillati</taxon>
        <taxon>Actinomycetota</taxon>
        <taxon>Actinomycetes</taxon>
        <taxon>Micrococcales</taxon>
        <taxon>Intrasporangiaceae</taxon>
        <taxon>Knoellia</taxon>
    </lineage>
</organism>
<evidence type="ECO:0000256" key="5">
    <source>
        <dbReference type="ARBA" id="ARBA00023136"/>
    </source>
</evidence>
<dbReference type="InterPro" id="IPR045214">
    <property type="entry name" value="Surf1/Surf4"/>
</dbReference>
<dbReference type="GO" id="GO:0005886">
    <property type="term" value="C:plasma membrane"/>
    <property type="evidence" value="ECO:0007669"/>
    <property type="project" value="UniProtKB-SubCell"/>
</dbReference>
<dbReference type="EMBL" id="JABEPQ010000001">
    <property type="protein sequence ID" value="NNM44880.1"/>
    <property type="molecule type" value="Genomic_DNA"/>
</dbReference>
<dbReference type="InterPro" id="IPR002994">
    <property type="entry name" value="Surf1/Shy1"/>
</dbReference>
<reference evidence="8 9" key="1">
    <citation type="submission" date="2020-04" db="EMBL/GenBank/DDBJ databases">
        <title>Knoellia sp. isolate from air conditioner.</title>
        <authorList>
            <person name="Chea S."/>
            <person name="Kim D.-U."/>
        </authorList>
    </citation>
    <scope>NUCLEOTIDE SEQUENCE [LARGE SCALE GENOMIC DNA]</scope>
    <source>
        <strain evidence="8 9">DB2414S</strain>
    </source>
</reference>
<dbReference type="AlphaFoldDB" id="A0A849H529"/>
<dbReference type="Proteomes" id="UP000588586">
    <property type="component" value="Unassembled WGS sequence"/>
</dbReference>
<sequence>MLRTLTSRRWLGALAVAAAFAVAAYFLGQWQWGRYEDKKARADRVNSHYTAAPRPLSEVLDASPLPRAEEWTRVTARGTYAADDTLLVRNRPNDGVYGYEVLVPFRTDGGQVVLVDRGWVRNAEAADELPKVVPPPGGTVTMTGWVRPSEKNLERRMPAGQLASINLAQASAQLGEPLVGGYVIMEVERTADGQSPPRPDRLEPPDTDLGPHQAYAFQWWLAMVAGFVLVVWGARREHLEGLDSPETAPRPKKVRIWDEEDE</sequence>
<comment type="caution">
    <text evidence="8">The sequence shown here is derived from an EMBL/GenBank/DDBJ whole genome shotgun (WGS) entry which is preliminary data.</text>
</comment>
<evidence type="ECO:0000256" key="1">
    <source>
        <dbReference type="ARBA" id="ARBA00004370"/>
    </source>
</evidence>